<organism evidence="2 3">
    <name type="scientific">Ataeniobius toweri</name>
    <dbReference type="NCBI Taxonomy" id="208326"/>
    <lineage>
        <taxon>Eukaryota</taxon>
        <taxon>Metazoa</taxon>
        <taxon>Chordata</taxon>
        <taxon>Craniata</taxon>
        <taxon>Vertebrata</taxon>
        <taxon>Euteleostomi</taxon>
        <taxon>Actinopterygii</taxon>
        <taxon>Neopterygii</taxon>
        <taxon>Teleostei</taxon>
        <taxon>Neoteleostei</taxon>
        <taxon>Acanthomorphata</taxon>
        <taxon>Ovalentaria</taxon>
        <taxon>Atherinomorphae</taxon>
        <taxon>Cyprinodontiformes</taxon>
        <taxon>Goodeidae</taxon>
        <taxon>Ataeniobius</taxon>
    </lineage>
</organism>
<feature type="region of interest" description="Disordered" evidence="1">
    <location>
        <begin position="1"/>
        <end position="79"/>
    </location>
</feature>
<proteinExistence type="predicted"/>
<evidence type="ECO:0000313" key="2">
    <source>
        <dbReference type="EMBL" id="MED6259575.1"/>
    </source>
</evidence>
<accession>A0ABU7CCH7</accession>
<dbReference type="Proteomes" id="UP001345963">
    <property type="component" value="Unassembled WGS sequence"/>
</dbReference>
<reference evidence="2 3" key="1">
    <citation type="submission" date="2021-07" db="EMBL/GenBank/DDBJ databases">
        <authorList>
            <person name="Palmer J.M."/>
        </authorList>
    </citation>
    <scope>NUCLEOTIDE SEQUENCE [LARGE SCALE GENOMIC DNA]</scope>
    <source>
        <strain evidence="2 3">AT_MEX2019</strain>
        <tissue evidence="2">Muscle</tissue>
    </source>
</reference>
<evidence type="ECO:0000313" key="3">
    <source>
        <dbReference type="Proteomes" id="UP001345963"/>
    </source>
</evidence>
<name>A0ABU7CCH7_9TELE</name>
<comment type="caution">
    <text evidence="2">The sequence shown here is derived from an EMBL/GenBank/DDBJ whole genome shotgun (WGS) entry which is preliminary data.</text>
</comment>
<protein>
    <submittedName>
        <fullName evidence="2">Uncharacterized protein</fullName>
    </submittedName>
</protein>
<keyword evidence="3" id="KW-1185">Reference proteome</keyword>
<feature type="compositionally biased region" description="Basic and acidic residues" evidence="1">
    <location>
        <begin position="55"/>
        <end position="74"/>
    </location>
</feature>
<dbReference type="EMBL" id="JAHUTI010084575">
    <property type="protein sequence ID" value="MED6259575.1"/>
    <property type="molecule type" value="Genomic_DNA"/>
</dbReference>
<gene>
    <name evidence="2" type="ORF">ATANTOWER_025473</name>
</gene>
<evidence type="ECO:0000256" key="1">
    <source>
        <dbReference type="SAM" id="MobiDB-lite"/>
    </source>
</evidence>
<sequence>MEKQMCFNEPAHTKAPRPRHQEPSVHQRAKTPASSRECGGEEIGPTCDGGPKLIQKREQPKTHPDTKTGAHSHNDTFPPSCIHIKTLTPTHPMYGHTTMDAIHLLAPPNILPGPGTETAKGQKALGTKEVVPFIPEITWF</sequence>